<feature type="compositionally biased region" description="Polar residues" evidence="5">
    <location>
        <begin position="455"/>
        <end position="469"/>
    </location>
</feature>
<dbReference type="GO" id="GO:0003677">
    <property type="term" value="F:DNA binding"/>
    <property type="evidence" value="ECO:0007669"/>
    <property type="project" value="InterPro"/>
</dbReference>
<dbReference type="PROSITE" id="PS00028">
    <property type="entry name" value="ZINC_FINGER_C2H2_1"/>
    <property type="match status" value="1"/>
</dbReference>
<dbReference type="InterPro" id="IPR017956">
    <property type="entry name" value="AT_hook_DNA-bd_motif"/>
</dbReference>
<dbReference type="SUPFAM" id="SSF50978">
    <property type="entry name" value="WD40 repeat-like"/>
    <property type="match status" value="1"/>
</dbReference>
<feature type="compositionally biased region" description="Basic and acidic residues" evidence="5">
    <location>
        <begin position="411"/>
        <end position="438"/>
    </location>
</feature>
<dbReference type="InterPro" id="IPR001680">
    <property type="entry name" value="WD40_rpt"/>
</dbReference>
<feature type="region of interest" description="Disordered" evidence="5">
    <location>
        <begin position="507"/>
        <end position="528"/>
    </location>
</feature>
<protein>
    <recommendedName>
        <fullName evidence="6">C2H2-type domain-containing protein</fullName>
    </recommendedName>
</protein>
<dbReference type="PANTHER" id="PTHR15052">
    <property type="entry name" value="RNA POLYMERASE III TRANSCRIPTION INITIATION FACTOR COMPLEX SUBUNIT"/>
    <property type="match status" value="1"/>
</dbReference>
<feature type="region of interest" description="Disordered" evidence="5">
    <location>
        <begin position="677"/>
        <end position="741"/>
    </location>
</feature>
<dbReference type="PANTHER" id="PTHR15052:SF2">
    <property type="entry name" value="GENERAL TRANSCRIPTION FACTOR 3C POLYPEPTIDE 2"/>
    <property type="match status" value="1"/>
</dbReference>
<dbReference type="InterPro" id="IPR015943">
    <property type="entry name" value="WD40/YVTN_repeat-like_dom_sf"/>
</dbReference>
<gene>
    <name evidence="7" type="ORF">V1264_008985</name>
</gene>
<feature type="region of interest" description="Disordered" evidence="5">
    <location>
        <begin position="962"/>
        <end position="981"/>
    </location>
</feature>
<feature type="compositionally biased region" description="Polar residues" evidence="5">
    <location>
        <begin position="260"/>
        <end position="281"/>
    </location>
</feature>
<evidence type="ECO:0000256" key="1">
    <source>
        <dbReference type="ARBA" id="ARBA00004123"/>
    </source>
</evidence>
<dbReference type="InterPro" id="IPR052416">
    <property type="entry name" value="GTF3C_component"/>
</dbReference>
<evidence type="ECO:0000259" key="6">
    <source>
        <dbReference type="PROSITE" id="PS00028"/>
    </source>
</evidence>
<comment type="caution">
    <text evidence="7">The sequence shown here is derived from an EMBL/GenBank/DDBJ whole genome shotgun (WGS) entry which is preliminary data.</text>
</comment>
<evidence type="ECO:0000256" key="2">
    <source>
        <dbReference type="ARBA" id="ARBA00023163"/>
    </source>
</evidence>
<feature type="compositionally biased region" description="Low complexity" evidence="5">
    <location>
        <begin position="310"/>
        <end position="322"/>
    </location>
</feature>
<feature type="region of interest" description="Disordered" evidence="5">
    <location>
        <begin position="1"/>
        <end position="477"/>
    </location>
</feature>
<evidence type="ECO:0000256" key="4">
    <source>
        <dbReference type="PROSITE-ProRule" id="PRU00221"/>
    </source>
</evidence>
<dbReference type="EMBL" id="JBAMIC010000022">
    <property type="protein sequence ID" value="KAK7091281.1"/>
    <property type="molecule type" value="Genomic_DNA"/>
</dbReference>
<evidence type="ECO:0000313" key="7">
    <source>
        <dbReference type="EMBL" id="KAK7091281.1"/>
    </source>
</evidence>
<dbReference type="Proteomes" id="UP001374579">
    <property type="component" value="Unassembled WGS sequence"/>
</dbReference>
<dbReference type="GO" id="GO:0000127">
    <property type="term" value="C:transcription factor TFIIIC complex"/>
    <property type="evidence" value="ECO:0007669"/>
    <property type="project" value="TreeGrafter"/>
</dbReference>
<accession>A0AAN9AQQ7</accession>
<name>A0AAN9AQQ7_9CAEN</name>
<keyword evidence="4" id="KW-0853">WD repeat</keyword>
<feature type="compositionally biased region" description="Polar residues" evidence="5">
    <location>
        <begin position="323"/>
        <end position="336"/>
    </location>
</feature>
<feature type="repeat" description="WD" evidence="4">
    <location>
        <begin position="1047"/>
        <end position="1089"/>
    </location>
</feature>
<keyword evidence="8" id="KW-1185">Reference proteome</keyword>
<evidence type="ECO:0000256" key="3">
    <source>
        <dbReference type="ARBA" id="ARBA00023242"/>
    </source>
</evidence>
<feature type="domain" description="C2H2-type" evidence="6">
    <location>
        <begin position="534"/>
        <end position="555"/>
    </location>
</feature>
<keyword evidence="2" id="KW-0804">Transcription</keyword>
<feature type="compositionally biased region" description="Polar residues" evidence="5">
    <location>
        <begin position="19"/>
        <end position="31"/>
    </location>
</feature>
<dbReference type="InterPro" id="IPR013087">
    <property type="entry name" value="Znf_C2H2_type"/>
</dbReference>
<dbReference type="SMART" id="SM00384">
    <property type="entry name" value="AT_hook"/>
    <property type="match status" value="6"/>
</dbReference>
<feature type="compositionally biased region" description="Basic residues" evidence="5">
    <location>
        <begin position="248"/>
        <end position="259"/>
    </location>
</feature>
<proteinExistence type="predicted"/>
<feature type="compositionally biased region" description="Low complexity" evidence="5">
    <location>
        <begin position="365"/>
        <end position="406"/>
    </location>
</feature>
<reference evidence="7 8" key="1">
    <citation type="submission" date="2024-02" db="EMBL/GenBank/DDBJ databases">
        <title>Chromosome-scale genome assembly of the rough periwinkle Littorina saxatilis.</title>
        <authorList>
            <person name="De Jode A."/>
            <person name="Faria R."/>
            <person name="Formenti G."/>
            <person name="Sims Y."/>
            <person name="Smith T.P."/>
            <person name="Tracey A."/>
            <person name="Wood J.M.D."/>
            <person name="Zagrodzka Z.B."/>
            <person name="Johannesson K."/>
            <person name="Butlin R.K."/>
            <person name="Leder E.H."/>
        </authorList>
    </citation>
    <scope>NUCLEOTIDE SEQUENCE [LARGE SCALE GENOMIC DNA]</scope>
    <source>
        <strain evidence="7">Snail1</strain>
        <tissue evidence="7">Muscle</tissue>
    </source>
</reference>
<feature type="compositionally biased region" description="Acidic residues" evidence="5">
    <location>
        <begin position="707"/>
        <end position="718"/>
    </location>
</feature>
<dbReference type="Gene3D" id="2.130.10.10">
    <property type="entry name" value="YVTN repeat-like/Quinoprotein amine dehydrogenase"/>
    <property type="match status" value="1"/>
</dbReference>
<dbReference type="InterPro" id="IPR036322">
    <property type="entry name" value="WD40_repeat_dom_sf"/>
</dbReference>
<dbReference type="GO" id="GO:0006383">
    <property type="term" value="P:transcription by RNA polymerase III"/>
    <property type="evidence" value="ECO:0007669"/>
    <property type="project" value="TreeGrafter"/>
</dbReference>
<feature type="compositionally biased region" description="Polar residues" evidence="5">
    <location>
        <begin position="175"/>
        <end position="192"/>
    </location>
</feature>
<dbReference type="PROSITE" id="PS50082">
    <property type="entry name" value="WD_REPEATS_2"/>
    <property type="match status" value="1"/>
</dbReference>
<organism evidence="7 8">
    <name type="scientific">Littorina saxatilis</name>
    <dbReference type="NCBI Taxonomy" id="31220"/>
    <lineage>
        <taxon>Eukaryota</taxon>
        <taxon>Metazoa</taxon>
        <taxon>Spiralia</taxon>
        <taxon>Lophotrochozoa</taxon>
        <taxon>Mollusca</taxon>
        <taxon>Gastropoda</taxon>
        <taxon>Caenogastropoda</taxon>
        <taxon>Littorinimorpha</taxon>
        <taxon>Littorinoidea</taxon>
        <taxon>Littorinidae</taxon>
        <taxon>Littorina</taxon>
    </lineage>
</organism>
<dbReference type="SMART" id="SM00320">
    <property type="entry name" value="WD40"/>
    <property type="match status" value="5"/>
</dbReference>
<feature type="compositionally biased region" description="Polar residues" evidence="5">
    <location>
        <begin position="109"/>
        <end position="133"/>
    </location>
</feature>
<dbReference type="GO" id="GO:0005634">
    <property type="term" value="C:nucleus"/>
    <property type="evidence" value="ECO:0007669"/>
    <property type="project" value="UniProtKB-SubCell"/>
</dbReference>
<comment type="subcellular location">
    <subcellularLocation>
        <location evidence="1">Nucleus</location>
    </subcellularLocation>
</comment>
<keyword evidence="3" id="KW-0539">Nucleus</keyword>
<evidence type="ECO:0000256" key="5">
    <source>
        <dbReference type="SAM" id="MobiDB-lite"/>
    </source>
</evidence>
<feature type="compositionally biased region" description="Basic residues" evidence="5">
    <location>
        <begin position="61"/>
        <end position="73"/>
    </location>
</feature>
<sequence>MDSHGSPEASPSLKEAASASVQDDCSTSSVPGTEPSETGKPEEAETKLKENLSALQSPPKQSKRKPGRPRKLVSRLDVSVAEPTTASDITLQPPVAVSKKDDRLDEMSAPSSCLTHDNSFVSPMHSTPVSVSQRKSKDLNISEPGESPIGGRRSGRERKKTVKGESLDVFFKSQGEITNDADNSETLENSSLDQKKTPGKRGRPRKNADTANTSRGAGMKNTKAVPLLSNNKITEMEDTGEDLEIVPVKKKTGRPRKANSRPSTANNISNQSVPSNNNTTEMEGIEQEGVEPEVIVTVIKKRGRPKKVDSSTPTSFTTTSSTANISHQSAPSNNETTEMEGIEQKEEEAAVTVKKKRGHPRKVDSSTPTPSARTPSTPTPSARTPSTRTPSARNNISNRSNITPRSRGQRQRAENTKSYRETSEASDSEHSDAEKDTQQKVLKTGSRIANRKSDSFVNSDASDRTQTPSERGDGPRKMDVISSIAESTEESTLQETEEVAAVVPVKRKMGRSRKNNKSHTEDGDEDLKNQPTNCLRCGVELDNLNSYKLHLRNRHAALYSEECPEGDQSLSAMVLIHKKTKTISCPKCHRPFKNFQYFKHHYLWCGREDEKEQCERCGSVVKAMWMYQHMQEHRKRDLQMAAKKNEKEIKREAAPGDEEMGGHPKRKAAEVAMRTLKEVTGGRGDDDEGRQPRAKRKKVDDNWVADGIDDAEDDDAGDEGNVGERWRKYRPPGGGEGRDEMCGARKISFRRVPTQDFFLEHEKHLKQLGDTTLHGDLLPLACHWSPLDESEAAAYLPVSKESPEFSLAQYNNKKDAQPRTLQWSQTLSDDYQATAFAGGPVRSVKWCPLGVSATRRQVLAVAAGKVMWKSQEIFTREEESGCIQFWSTGTLDGRRPMSTPDLRLSFTLAHSQGHVVSMAWCPRLADIPHPPSGRDVLQRLGLLAVAGFDSSVLVYSIPTPESLSGQQTEGASNKQTTAPTYRPSPTLTLACVNPEVFGPCLSVSWQKGDNCEFIAGGFAHGFVHIWHLSTSPREGLSGNTLSPVRTFHANTTAVLTIDWSWTDPTNFLTGGLDGWLKIWDAQNTSTYLSILPWVDRDLRGAIRSASFGCAVMDGLVFADDQRHRYSGAVYGVDLATGPTLGRAAHEAVTGLDRHASGVWDVGYSDWYNVTVSASNTGLLSISTCWPVHNLRAKNITQKRRGFPVFTTSLSTHPKDKNVSRSGVEDDAPSGLRVQFVDRSIKAPKDLVKAQDEKAFCRQTFNTYQGVDVFTVNFNPNKASSEWIAVGTKAGFLRIIHLQCLGAQCKSSAEFFGAR</sequence>
<evidence type="ECO:0000313" key="8">
    <source>
        <dbReference type="Proteomes" id="UP001374579"/>
    </source>
</evidence>
<feature type="compositionally biased region" description="Basic residues" evidence="5">
    <location>
        <begin position="507"/>
        <end position="517"/>
    </location>
</feature>
<feature type="compositionally biased region" description="Basic and acidic residues" evidence="5">
    <location>
        <begin position="37"/>
        <end position="50"/>
    </location>
</feature>